<dbReference type="SUPFAM" id="SSF89392">
    <property type="entry name" value="Prokaryotic lipoproteins and lipoprotein localization factors"/>
    <property type="match status" value="1"/>
</dbReference>
<accession>A0A8J3IN91</accession>
<keyword evidence="2" id="KW-1185">Reference proteome</keyword>
<dbReference type="InterPro" id="IPR046720">
    <property type="entry name" value="DUF6612"/>
</dbReference>
<sequence>MVLLLLSACVSANNSSQTNTANTGKTQSTSTKTAQQVLESSVTAMKQLKTTHFEMTTVNQVSSSSPSQPATTMNLKNTGDLIFPDQLSMQLNIGQASANPSLKLAEIETGQKIYIQNAKGKWFVLDNAAAEAGANPLAGANVSNYNNLLTLAEKAKLTDNGNATMNGVTLRHITATFGNDALHDLLTATGQLNALPAPERTKLEQALKNAKLQNPELHLWIDEATSYVHRMELKFIMNVNNSTAATKSEGKAVSASVTPSTSSTNIDTTIDYSKFNDPVKIVAPTGAVSTSDVAQIFQ</sequence>
<dbReference type="EMBL" id="BNJK01000001">
    <property type="protein sequence ID" value="GHO94152.1"/>
    <property type="molecule type" value="Genomic_DNA"/>
</dbReference>
<dbReference type="InterPro" id="IPR029046">
    <property type="entry name" value="LolA/LolB/LppX"/>
</dbReference>
<dbReference type="Gene3D" id="2.50.20.20">
    <property type="match status" value="1"/>
</dbReference>
<dbReference type="Pfam" id="PF20316">
    <property type="entry name" value="DUF6612"/>
    <property type="match status" value="1"/>
</dbReference>
<name>A0A8J3IN91_9CHLR</name>
<evidence type="ECO:0008006" key="3">
    <source>
        <dbReference type="Google" id="ProtNLM"/>
    </source>
</evidence>
<organism evidence="1 2">
    <name type="scientific">Reticulibacter mediterranei</name>
    <dbReference type="NCBI Taxonomy" id="2778369"/>
    <lineage>
        <taxon>Bacteria</taxon>
        <taxon>Bacillati</taxon>
        <taxon>Chloroflexota</taxon>
        <taxon>Ktedonobacteria</taxon>
        <taxon>Ktedonobacterales</taxon>
        <taxon>Reticulibacteraceae</taxon>
        <taxon>Reticulibacter</taxon>
    </lineage>
</organism>
<gene>
    <name evidence="1" type="ORF">KSF_042000</name>
</gene>
<proteinExistence type="predicted"/>
<reference evidence="1" key="1">
    <citation type="submission" date="2020-10" db="EMBL/GenBank/DDBJ databases">
        <title>Taxonomic study of unclassified bacteria belonging to the class Ktedonobacteria.</title>
        <authorList>
            <person name="Yabe S."/>
            <person name="Wang C.M."/>
            <person name="Zheng Y."/>
            <person name="Sakai Y."/>
            <person name="Cavaletti L."/>
            <person name="Monciardini P."/>
            <person name="Donadio S."/>
        </authorList>
    </citation>
    <scope>NUCLEOTIDE SEQUENCE</scope>
    <source>
        <strain evidence="1">ID150040</strain>
    </source>
</reference>
<protein>
    <recommendedName>
        <fullName evidence="3">LppX_LprAFG lipoprotein</fullName>
    </recommendedName>
</protein>
<comment type="caution">
    <text evidence="1">The sequence shown here is derived from an EMBL/GenBank/DDBJ whole genome shotgun (WGS) entry which is preliminary data.</text>
</comment>
<evidence type="ECO:0000313" key="1">
    <source>
        <dbReference type="EMBL" id="GHO94152.1"/>
    </source>
</evidence>
<dbReference type="Proteomes" id="UP000597444">
    <property type="component" value="Unassembled WGS sequence"/>
</dbReference>
<evidence type="ECO:0000313" key="2">
    <source>
        <dbReference type="Proteomes" id="UP000597444"/>
    </source>
</evidence>
<dbReference type="AlphaFoldDB" id="A0A8J3IN91"/>